<dbReference type="Proteomes" id="UP000464674">
    <property type="component" value="Chromosome"/>
</dbReference>
<sequence>MSVASNTSSRDVIATGKVCENAHAHVKSSENYAVLSLPFASYVHPAVHFRQQKTRLMRAGLSCPIKDLFMVAGNRILRSRRNMANGHSQASLVAGAGLLLSLRQPQVESKAGLIGCFNELFSAHA</sequence>
<accession>A0A857FTH3</accession>
<dbReference type="AlphaFoldDB" id="A0A857FTH3"/>
<dbReference type="EMBL" id="CP041348">
    <property type="protein sequence ID" value="QHC36839.1"/>
    <property type="molecule type" value="Genomic_DNA"/>
</dbReference>
<name>A0A857FTH3_KOMXY</name>
<evidence type="ECO:0000313" key="2">
    <source>
        <dbReference type="Proteomes" id="UP000464674"/>
    </source>
</evidence>
<proteinExistence type="predicted"/>
<evidence type="ECO:0000313" key="1">
    <source>
        <dbReference type="EMBL" id="QHC36839.1"/>
    </source>
</evidence>
<protein>
    <submittedName>
        <fullName evidence="1">Uncharacterized protein</fullName>
    </submittedName>
</protein>
<gene>
    <name evidence="1" type="ORF">FMA36_16165</name>
</gene>
<reference evidence="1 2" key="1">
    <citation type="journal article" date="2020" name="Carbohydr. Polym.">
        <title>Characterization and optimization of production of bacterial cellulose from strain CGMCC 17276 based on whole-genome analysis.</title>
        <authorList>
            <person name="Lu T."/>
            <person name="Gao H."/>
            <person name="Liao B."/>
            <person name="Wu J."/>
            <person name="Zhang W."/>
            <person name="Huang J."/>
            <person name="Liu M."/>
            <person name="Huang J."/>
            <person name="Chang Z."/>
            <person name="Jin M."/>
            <person name="Yi Z."/>
            <person name="Jiang D."/>
        </authorList>
    </citation>
    <scope>NUCLEOTIDE SEQUENCE [LARGE SCALE GENOMIC DNA]</scope>
    <source>
        <strain evidence="1 2">CGMCC 17276</strain>
    </source>
</reference>
<organism evidence="1 2">
    <name type="scientific">Komagataeibacter xylinus</name>
    <name type="common">Gluconacetobacter xylinus</name>
    <dbReference type="NCBI Taxonomy" id="28448"/>
    <lineage>
        <taxon>Bacteria</taxon>
        <taxon>Pseudomonadati</taxon>
        <taxon>Pseudomonadota</taxon>
        <taxon>Alphaproteobacteria</taxon>
        <taxon>Acetobacterales</taxon>
        <taxon>Acetobacteraceae</taxon>
        <taxon>Komagataeibacter</taxon>
    </lineage>
</organism>